<evidence type="ECO:0000313" key="1">
    <source>
        <dbReference type="EMBL" id="RZR74710.1"/>
    </source>
</evidence>
<organism evidence="1">
    <name type="scientific">Ensete ventricosum</name>
    <name type="common">Abyssinian banana</name>
    <name type="synonym">Musa ensete</name>
    <dbReference type="NCBI Taxonomy" id="4639"/>
    <lineage>
        <taxon>Eukaryota</taxon>
        <taxon>Viridiplantae</taxon>
        <taxon>Streptophyta</taxon>
        <taxon>Embryophyta</taxon>
        <taxon>Tracheophyta</taxon>
        <taxon>Spermatophyta</taxon>
        <taxon>Magnoliopsida</taxon>
        <taxon>Liliopsida</taxon>
        <taxon>Zingiberales</taxon>
        <taxon>Musaceae</taxon>
        <taxon>Ensete</taxon>
    </lineage>
</organism>
<reference evidence="1" key="1">
    <citation type="journal article" date="2018" name="Data Brief">
        <title>Genome sequence data from 17 accessions of Ensete ventricosum, a staple food crop for millions in Ethiopia.</title>
        <authorList>
            <person name="Yemataw Z."/>
            <person name="Muzemil S."/>
            <person name="Ambachew D."/>
            <person name="Tripathi L."/>
            <person name="Tesfaye K."/>
            <person name="Chala A."/>
            <person name="Farbos A."/>
            <person name="O'Neill P."/>
            <person name="Moore K."/>
            <person name="Grant M."/>
            <person name="Studholme D.J."/>
        </authorList>
    </citation>
    <scope>NUCLEOTIDE SEQUENCE [LARGE SCALE GENOMIC DNA]</scope>
    <source>
        <tissue evidence="1">Leaf</tissue>
    </source>
</reference>
<dbReference type="EMBL" id="KV876353">
    <property type="protein sequence ID" value="RZR74710.1"/>
    <property type="molecule type" value="Genomic_DNA"/>
</dbReference>
<gene>
    <name evidence="1" type="ORF">BHM03_00041544</name>
</gene>
<proteinExistence type="predicted"/>
<dbReference type="Proteomes" id="UP000290560">
    <property type="component" value="Unassembled WGS sequence"/>
</dbReference>
<accession>A0A445MKB7</accession>
<name>A0A445MKB7_ENSVE</name>
<sequence>MTVERMGRDCRCNVWSRGRRGGQRRGQMLWPTRAAATTAIVAGGEEWLATAIEEESRAAMKKANWKMIG</sequence>
<dbReference type="AlphaFoldDB" id="A0A445MKB7"/>
<protein>
    <submittedName>
        <fullName evidence="1">Uncharacterized protein</fullName>
    </submittedName>
</protein>